<dbReference type="AlphaFoldDB" id="A0AAD1U9A5"/>
<dbReference type="EMBL" id="CAMPGE010004146">
    <property type="protein sequence ID" value="CAI2362992.1"/>
    <property type="molecule type" value="Genomic_DNA"/>
</dbReference>
<proteinExistence type="predicted"/>
<sequence length="208" mass="24211">MEYSYEKKQQKCCNVTDITKIPHGGRTRTILLNEGATPKLGPLKAFSLERTRQRRLVGKLHGVKLPTFGNKISQRCTHNGNNQKTITGKIQENESKSRGERKYWSWQKAFRMLNYFTDMCQEKVSQSYRYAKSPVLRSREQLNYIQRSKHLTAARKARLLRNKCIGKEVSVNDSRLKVFKLYTNLHWDQSRIGRCFSPGVKGDRMAPL</sequence>
<keyword evidence="2" id="KW-1185">Reference proteome</keyword>
<name>A0AAD1U9A5_EUPCR</name>
<organism evidence="1 2">
    <name type="scientific">Euplotes crassus</name>
    <dbReference type="NCBI Taxonomy" id="5936"/>
    <lineage>
        <taxon>Eukaryota</taxon>
        <taxon>Sar</taxon>
        <taxon>Alveolata</taxon>
        <taxon>Ciliophora</taxon>
        <taxon>Intramacronucleata</taxon>
        <taxon>Spirotrichea</taxon>
        <taxon>Hypotrichia</taxon>
        <taxon>Euplotida</taxon>
        <taxon>Euplotidae</taxon>
        <taxon>Moneuplotes</taxon>
    </lineage>
</organism>
<evidence type="ECO:0000313" key="1">
    <source>
        <dbReference type="EMBL" id="CAI2362992.1"/>
    </source>
</evidence>
<comment type="caution">
    <text evidence="1">The sequence shown here is derived from an EMBL/GenBank/DDBJ whole genome shotgun (WGS) entry which is preliminary data.</text>
</comment>
<evidence type="ECO:0000313" key="2">
    <source>
        <dbReference type="Proteomes" id="UP001295684"/>
    </source>
</evidence>
<protein>
    <submittedName>
        <fullName evidence="1">Uncharacterized protein</fullName>
    </submittedName>
</protein>
<reference evidence="1" key="1">
    <citation type="submission" date="2023-07" db="EMBL/GenBank/DDBJ databases">
        <authorList>
            <consortium name="AG Swart"/>
            <person name="Singh M."/>
            <person name="Singh A."/>
            <person name="Seah K."/>
            <person name="Emmerich C."/>
        </authorList>
    </citation>
    <scope>NUCLEOTIDE SEQUENCE</scope>
    <source>
        <strain evidence="1">DP1</strain>
    </source>
</reference>
<dbReference type="Proteomes" id="UP001295684">
    <property type="component" value="Unassembled WGS sequence"/>
</dbReference>
<accession>A0AAD1U9A5</accession>
<gene>
    <name evidence="1" type="ORF">ECRASSUSDP1_LOCUS4322</name>
</gene>